<dbReference type="AlphaFoldDB" id="A0A7R9Q1G2"/>
<dbReference type="Pfam" id="PF00096">
    <property type="entry name" value="zf-C2H2"/>
    <property type="match status" value="1"/>
</dbReference>
<feature type="domain" description="BTB" evidence="8">
    <location>
        <begin position="132"/>
        <end position="202"/>
    </location>
</feature>
<keyword evidence="11" id="KW-1185">Reference proteome</keyword>
<keyword evidence="1" id="KW-0217">Developmental protein</keyword>
<keyword evidence="6" id="KW-0479">Metal-binding</keyword>
<feature type="domain" description="C2H2-type" evidence="9">
    <location>
        <begin position="659"/>
        <end position="687"/>
    </location>
</feature>
<feature type="region of interest" description="Disordered" evidence="7">
    <location>
        <begin position="228"/>
        <end position="261"/>
    </location>
</feature>
<feature type="compositionally biased region" description="Basic and acidic residues" evidence="7">
    <location>
        <begin position="249"/>
        <end position="261"/>
    </location>
</feature>
<dbReference type="GO" id="GO:0008406">
    <property type="term" value="P:gonad development"/>
    <property type="evidence" value="ECO:0007669"/>
    <property type="project" value="UniProtKB-ARBA"/>
</dbReference>
<dbReference type="SMART" id="SM00225">
    <property type="entry name" value="BTB"/>
    <property type="match status" value="1"/>
</dbReference>
<feature type="region of interest" description="Disordered" evidence="7">
    <location>
        <begin position="420"/>
        <end position="439"/>
    </location>
</feature>
<dbReference type="EMBL" id="CAJPIZ010005918">
    <property type="protein sequence ID" value="CAG2109062.1"/>
    <property type="molecule type" value="Genomic_DNA"/>
</dbReference>
<evidence type="ECO:0000256" key="6">
    <source>
        <dbReference type="PROSITE-ProRule" id="PRU00042"/>
    </source>
</evidence>
<dbReference type="GO" id="GO:0016199">
    <property type="term" value="P:axon midline choice point recognition"/>
    <property type="evidence" value="ECO:0007669"/>
    <property type="project" value="UniProtKB-ARBA"/>
</dbReference>
<dbReference type="Pfam" id="PF00651">
    <property type="entry name" value="BTB"/>
    <property type="match status" value="1"/>
</dbReference>
<protein>
    <submittedName>
        <fullName evidence="10">Uncharacterized protein</fullName>
    </submittedName>
</protein>
<dbReference type="GO" id="GO:0006357">
    <property type="term" value="P:regulation of transcription by RNA polymerase II"/>
    <property type="evidence" value="ECO:0007669"/>
    <property type="project" value="TreeGrafter"/>
</dbReference>
<dbReference type="GO" id="GO:0035167">
    <property type="term" value="P:larval lymph gland hemopoiesis"/>
    <property type="evidence" value="ECO:0007669"/>
    <property type="project" value="UniProtKB-ARBA"/>
</dbReference>
<feature type="compositionally biased region" description="Low complexity" evidence="7">
    <location>
        <begin position="16"/>
        <end position="28"/>
    </location>
</feature>
<dbReference type="PROSITE" id="PS50157">
    <property type="entry name" value="ZINC_FINGER_C2H2_2"/>
    <property type="match status" value="2"/>
</dbReference>
<proteinExistence type="predicted"/>
<comment type="function">
    <text evidence="5">Putative transcription factor required for axon growth and guidance in the central and peripheral nervous systems. Repels CNS axons away from the midline by promoting the expression of the midline repellent sli and its receptor robo.</text>
</comment>
<evidence type="ECO:0000256" key="1">
    <source>
        <dbReference type="ARBA" id="ARBA00022473"/>
    </source>
</evidence>
<dbReference type="Gene3D" id="3.30.710.10">
    <property type="entry name" value="Potassium Channel Kv1.1, Chain A"/>
    <property type="match status" value="1"/>
</dbReference>
<evidence type="ECO:0000259" key="8">
    <source>
        <dbReference type="PROSITE" id="PS50097"/>
    </source>
</evidence>
<evidence type="ECO:0000313" key="10">
    <source>
        <dbReference type="EMBL" id="CAD7628632.1"/>
    </source>
</evidence>
<evidence type="ECO:0000256" key="7">
    <source>
        <dbReference type="SAM" id="MobiDB-lite"/>
    </source>
</evidence>
<dbReference type="InterPro" id="IPR036236">
    <property type="entry name" value="Znf_C2H2_sf"/>
</dbReference>
<keyword evidence="6" id="KW-0863">Zinc-finger</keyword>
<gene>
    <name evidence="10" type="ORF">OSB1V03_LOCUS9053</name>
</gene>
<evidence type="ECO:0000256" key="4">
    <source>
        <dbReference type="ARBA" id="ARBA00023242"/>
    </source>
</evidence>
<dbReference type="SUPFAM" id="SSF54695">
    <property type="entry name" value="POZ domain"/>
    <property type="match status" value="1"/>
</dbReference>
<evidence type="ECO:0000259" key="9">
    <source>
        <dbReference type="PROSITE" id="PS50157"/>
    </source>
</evidence>
<dbReference type="SUPFAM" id="SSF57667">
    <property type="entry name" value="beta-beta-alpha zinc fingers"/>
    <property type="match status" value="1"/>
</dbReference>
<dbReference type="Gene3D" id="3.30.160.60">
    <property type="entry name" value="Classic Zinc Finger"/>
    <property type="match status" value="1"/>
</dbReference>
<dbReference type="OrthoDB" id="2017782at2759"/>
<dbReference type="GO" id="GO:0005634">
    <property type="term" value="C:nucleus"/>
    <property type="evidence" value="ECO:0007669"/>
    <property type="project" value="TreeGrafter"/>
</dbReference>
<dbReference type="GO" id="GO:0007526">
    <property type="term" value="P:larval somatic muscle development"/>
    <property type="evidence" value="ECO:0007669"/>
    <property type="project" value="UniProtKB-ARBA"/>
</dbReference>
<dbReference type="InterPro" id="IPR051095">
    <property type="entry name" value="Dros_DevTransReg"/>
</dbReference>
<name>A0A7R9Q1G2_9ACAR</name>
<accession>A0A7R9Q1G2</accession>
<feature type="region of interest" description="Disordered" evidence="7">
    <location>
        <begin position="103"/>
        <end position="133"/>
    </location>
</feature>
<dbReference type="InterPro" id="IPR000210">
    <property type="entry name" value="BTB/POZ_dom"/>
</dbReference>
<keyword evidence="3" id="KW-0524">Neurogenesis</keyword>
<dbReference type="GO" id="GO:0007464">
    <property type="term" value="P:R3/R4 cell fate commitment"/>
    <property type="evidence" value="ECO:0007669"/>
    <property type="project" value="UniProtKB-ARBA"/>
</dbReference>
<dbReference type="SMART" id="SM00355">
    <property type="entry name" value="ZnF_C2H2"/>
    <property type="match status" value="2"/>
</dbReference>
<dbReference type="PANTHER" id="PTHR23110:SF111">
    <property type="entry name" value="LONGITUDINALS LACKING PROTEIN, ISOFORMS F_I_K_T"/>
    <property type="match status" value="1"/>
</dbReference>
<feature type="region of interest" description="Disordered" evidence="7">
    <location>
        <begin position="1"/>
        <end position="37"/>
    </location>
</feature>
<sequence length="719" mass="78464">MSSMAANQSSPAPHHTSGTGASTAPTGGHHSDAAPAQENGYTFRMGDHEVTMRDSFASMLDTTQLTDCLLVCHSPLNKDDNAGDSADCLLVCHSPLNKDDNAGDSAGADSASHGLTNGHHRDHSPSPALSLTDPKNGVGVSGHTLHTHRVILSASSDYFRAIFSTLTAQPLGVVAVVVTNVDFDDLKSIVDFIYKGQVSVGQSRIHKFLAAAQTLMVKGLMNIKLVSNDNQGSDEGGNGAAGGDSSSADDQHVQRLRSEKRSLEHEIRTLREHERSRKERLRREIETEMKKKLELEKSVLNEEKQRFEAMRMKFSIEREVYEKTRAKELSNKCLNNGNTNSVNSNQLVNNKVVNNNNSYNNVIEFSDNTNHIETNGTGITITTHRSPGLRVEHQPIQQSQLPHRLVITGGHIVRQQIVSPKREDTKIPESPGSEGRQLRKRIKLGTDGSANDAGGHESVIKVNKSDVSDMEVDESSGLKPLITGAADRHDVDEEEDDGEVYEIDFSQPLETQHFKHHSSAGKDQMNDLKVNPQSAAIVASTLAYHKMTTATTTTSSSTVTASPATTAAAINTRALRRSTSSHGSQNGHHSDGHTIGTEVVNTVRRKGPGRTPNWAKEAEMNSDLDGTPDTRSGRKQRASQEYVMSPAGGAQQQSSSGLYQCPYCPQVYHGHQSMQDHINGVHLNAKTQYVCDYCGKVYTWRISLNKHLKTVHPNEPILD</sequence>
<dbReference type="GO" id="GO:0048813">
    <property type="term" value="P:dendrite morphogenesis"/>
    <property type="evidence" value="ECO:0007669"/>
    <property type="project" value="UniProtKB-ARBA"/>
</dbReference>
<reference evidence="10" key="1">
    <citation type="submission" date="2020-11" db="EMBL/GenBank/DDBJ databases">
        <authorList>
            <person name="Tran Van P."/>
        </authorList>
    </citation>
    <scope>NUCLEOTIDE SEQUENCE</scope>
</reference>
<dbReference type="PROSITE" id="PS00028">
    <property type="entry name" value="ZINC_FINGER_C2H2_1"/>
    <property type="match status" value="2"/>
</dbReference>
<feature type="compositionally biased region" description="Polar residues" evidence="7">
    <location>
        <begin position="1"/>
        <end position="11"/>
    </location>
</feature>
<feature type="compositionally biased region" description="Polar residues" evidence="7">
    <location>
        <begin position="577"/>
        <end position="587"/>
    </location>
</feature>
<dbReference type="EMBL" id="OC860493">
    <property type="protein sequence ID" value="CAD7628632.1"/>
    <property type="molecule type" value="Genomic_DNA"/>
</dbReference>
<dbReference type="InterPro" id="IPR011333">
    <property type="entry name" value="SKP1/BTB/POZ_sf"/>
</dbReference>
<dbReference type="PANTHER" id="PTHR23110">
    <property type="entry name" value="BTB DOMAIN TRANSCRIPTION FACTOR"/>
    <property type="match status" value="1"/>
</dbReference>
<evidence type="ECO:0000256" key="5">
    <source>
        <dbReference type="ARBA" id="ARBA00037382"/>
    </source>
</evidence>
<evidence type="ECO:0000256" key="3">
    <source>
        <dbReference type="ARBA" id="ARBA00022902"/>
    </source>
</evidence>
<keyword evidence="4" id="KW-0539">Nucleus</keyword>
<dbReference type="InterPro" id="IPR013087">
    <property type="entry name" value="Znf_C2H2_type"/>
</dbReference>
<keyword evidence="2" id="KW-0221">Differentiation</keyword>
<organism evidence="10">
    <name type="scientific">Medioppia subpectinata</name>
    <dbReference type="NCBI Taxonomy" id="1979941"/>
    <lineage>
        <taxon>Eukaryota</taxon>
        <taxon>Metazoa</taxon>
        <taxon>Ecdysozoa</taxon>
        <taxon>Arthropoda</taxon>
        <taxon>Chelicerata</taxon>
        <taxon>Arachnida</taxon>
        <taxon>Acari</taxon>
        <taxon>Acariformes</taxon>
        <taxon>Sarcoptiformes</taxon>
        <taxon>Oribatida</taxon>
        <taxon>Brachypylina</taxon>
        <taxon>Oppioidea</taxon>
        <taxon>Oppiidae</taxon>
        <taxon>Medioppia</taxon>
    </lineage>
</organism>
<feature type="domain" description="C2H2-type" evidence="9">
    <location>
        <begin position="689"/>
        <end position="717"/>
    </location>
</feature>
<dbReference type="GO" id="GO:0045476">
    <property type="term" value="P:nurse cell apoptotic process"/>
    <property type="evidence" value="ECO:0007669"/>
    <property type="project" value="UniProtKB-ARBA"/>
</dbReference>
<dbReference type="GO" id="GO:0008270">
    <property type="term" value="F:zinc ion binding"/>
    <property type="evidence" value="ECO:0007669"/>
    <property type="project" value="UniProtKB-KW"/>
</dbReference>
<keyword evidence="6" id="KW-0862">Zinc</keyword>
<evidence type="ECO:0000313" key="11">
    <source>
        <dbReference type="Proteomes" id="UP000759131"/>
    </source>
</evidence>
<dbReference type="GO" id="GO:0045467">
    <property type="term" value="P:R7 cell development"/>
    <property type="evidence" value="ECO:0007669"/>
    <property type="project" value="UniProtKB-ARBA"/>
</dbReference>
<evidence type="ECO:0000256" key="2">
    <source>
        <dbReference type="ARBA" id="ARBA00022782"/>
    </source>
</evidence>
<feature type="region of interest" description="Disordered" evidence="7">
    <location>
        <begin position="576"/>
        <end position="651"/>
    </location>
</feature>
<dbReference type="PROSITE" id="PS50097">
    <property type="entry name" value="BTB"/>
    <property type="match status" value="1"/>
</dbReference>
<feature type="compositionally biased region" description="Low complexity" evidence="7">
    <location>
        <begin position="103"/>
        <end position="114"/>
    </location>
</feature>
<dbReference type="Proteomes" id="UP000759131">
    <property type="component" value="Unassembled WGS sequence"/>
</dbReference>